<dbReference type="Pfam" id="PF01527">
    <property type="entry name" value="HTH_Tnp_1"/>
    <property type="match status" value="1"/>
</dbReference>
<dbReference type="Proteomes" id="UP001183809">
    <property type="component" value="Unassembled WGS sequence"/>
</dbReference>
<dbReference type="SUPFAM" id="SSF46689">
    <property type="entry name" value="Homeodomain-like"/>
    <property type="match status" value="1"/>
</dbReference>
<reference evidence="3" key="1">
    <citation type="submission" date="2023-07" db="EMBL/GenBank/DDBJ databases">
        <title>30 novel species of actinomycetes from the DSMZ collection.</title>
        <authorList>
            <person name="Nouioui I."/>
        </authorList>
    </citation>
    <scope>NUCLEOTIDE SEQUENCE [LARGE SCALE GENOMIC DNA]</scope>
    <source>
        <strain evidence="3">DSM 41699</strain>
    </source>
</reference>
<organism evidence="2 3">
    <name type="scientific">Streptomyces gibsoniae</name>
    <dbReference type="NCBI Taxonomy" id="3075529"/>
    <lineage>
        <taxon>Bacteria</taxon>
        <taxon>Bacillati</taxon>
        <taxon>Actinomycetota</taxon>
        <taxon>Actinomycetes</taxon>
        <taxon>Kitasatosporales</taxon>
        <taxon>Streptomycetaceae</taxon>
        <taxon>Streptomyces</taxon>
    </lineage>
</organism>
<dbReference type="EMBL" id="JAVREY010000075">
    <property type="protein sequence ID" value="MDT0468454.1"/>
    <property type="molecule type" value="Genomic_DNA"/>
</dbReference>
<dbReference type="InterPro" id="IPR002514">
    <property type="entry name" value="Transposase_8"/>
</dbReference>
<dbReference type="RefSeq" id="WP_311699899.1">
    <property type="nucleotide sequence ID" value="NZ_JAVREY010000075.1"/>
</dbReference>
<feature type="compositionally biased region" description="Basic and acidic residues" evidence="1">
    <location>
        <begin position="1"/>
        <end position="10"/>
    </location>
</feature>
<name>A0ABU2U5E1_9ACTN</name>
<evidence type="ECO:0000256" key="1">
    <source>
        <dbReference type="SAM" id="MobiDB-lite"/>
    </source>
</evidence>
<dbReference type="InterPro" id="IPR009057">
    <property type="entry name" value="Homeodomain-like_sf"/>
</dbReference>
<feature type="region of interest" description="Disordered" evidence="1">
    <location>
        <begin position="1"/>
        <end position="23"/>
    </location>
</feature>
<sequence length="136" mass="15119">MASTNDHEVPDPQVESRSSGPRRYSAEYKARILAEYETLDRQGKGALLRREGLYSSLITHWRQQRDKGVKAALAAPAGRPKADPRDKEIARLRAENARLENELGKARTVIDVQSKLSALLDQFATDSAAMKNGENT</sequence>
<accession>A0ABU2U5E1</accession>
<evidence type="ECO:0000313" key="2">
    <source>
        <dbReference type="EMBL" id="MDT0468454.1"/>
    </source>
</evidence>
<keyword evidence="3" id="KW-1185">Reference proteome</keyword>
<proteinExistence type="predicted"/>
<protein>
    <submittedName>
        <fullName evidence="2">Transposase</fullName>
    </submittedName>
</protein>
<comment type="caution">
    <text evidence="2">The sequence shown here is derived from an EMBL/GenBank/DDBJ whole genome shotgun (WGS) entry which is preliminary data.</text>
</comment>
<gene>
    <name evidence="2" type="ORF">RM764_36645</name>
</gene>
<evidence type="ECO:0000313" key="3">
    <source>
        <dbReference type="Proteomes" id="UP001183809"/>
    </source>
</evidence>